<keyword evidence="1" id="KW-0418">Kinase</keyword>
<dbReference type="AlphaFoldDB" id="A0A8H5PIZ7"/>
<organism evidence="1 2">
    <name type="scientific">Fusarium pseudoanthophilum</name>
    <dbReference type="NCBI Taxonomy" id="48495"/>
    <lineage>
        <taxon>Eukaryota</taxon>
        <taxon>Fungi</taxon>
        <taxon>Dikarya</taxon>
        <taxon>Ascomycota</taxon>
        <taxon>Pezizomycotina</taxon>
        <taxon>Sordariomycetes</taxon>
        <taxon>Hypocreomycetidae</taxon>
        <taxon>Hypocreales</taxon>
        <taxon>Nectriaceae</taxon>
        <taxon>Fusarium</taxon>
        <taxon>Fusarium fujikuroi species complex</taxon>
    </lineage>
</organism>
<dbReference type="Proteomes" id="UP000544095">
    <property type="component" value="Unassembled WGS sequence"/>
</dbReference>
<dbReference type="EMBL" id="JAAOAR010000188">
    <property type="protein sequence ID" value="KAF5597203.1"/>
    <property type="molecule type" value="Genomic_DNA"/>
</dbReference>
<accession>A0A8H5PIZ7</accession>
<keyword evidence="2" id="KW-1185">Reference proteome</keyword>
<evidence type="ECO:0000313" key="2">
    <source>
        <dbReference type="Proteomes" id="UP000544095"/>
    </source>
</evidence>
<sequence>MQEDSTVQDLRILEQNTGFDTIESDLFHDILVRYPDYVSNLIQPLSDKRFNIIPKKCTSRKDKKFLTRSEVHDLLNWMYQHDARDGRHAKGKNCNFLRNTCDKDVVEATREGFRECSNPTFARYALSYIQALKGVGFKTATLILACAYPANFPFMSHELCQWAGLVDYKYNQETYDNLLARIDSFIKRIKQSDKDVTAANIEQVAFVVVRGALQVQWCYRLGDGGGCEAVFEGELQGSQSRSKVAVKVVSGRNGRVRYLQLLSEITILTKIRKVGVETVA</sequence>
<name>A0A8H5PIZ7_9HYPO</name>
<protein>
    <submittedName>
        <fullName evidence="1">Calcium calmodulin-dependent kinase</fullName>
    </submittedName>
</protein>
<reference evidence="1 2" key="1">
    <citation type="submission" date="2020-05" db="EMBL/GenBank/DDBJ databases">
        <title>Identification and distribution of gene clusters putatively required for synthesis of sphingolipid metabolism inhibitors in phylogenetically diverse species of the filamentous fungus Fusarium.</title>
        <authorList>
            <person name="Kim H.-S."/>
            <person name="Busman M."/>
            <person name="Brown D.W."/>
            <person name="Divon H."/>
            <person name="Uhlig S."/>
            <person name="Proctor R.H."/>
        </authorList>
    </citation>
    <scope>NUCLEOTIDE SEQUENCE [LARGE SCALE GENOMIC DNA]</scope>
    <source>
        <strain evidence="1 2">NRRL 25211</strain>
    </source>
</reference>
<dbReference type="PANTHER" id="PTHR21521:SF0">
    <property type="entry name" value="AMUN, ISOFORM A"/>
    <property type="match status" value="1"/>
</dbReference>
<comment type="caution">
    <text evidence="1">The sequence shown here is derived from an EMBL/GenBank/DDBJ whole genome shotgun (WGS) entry which is preliminary data.</text>
</comment>
<evidence type="ECO:0000313" key="1">
    <source>
        <dbReference type="EMBL" id="KAF5597203.1"/>
    </source>
</evidence>
<dbReference type="PANTHER" id="PTHR21521">
    <property type="entry name" value="AMUN, ISOFORM A"/>
    <property type="match status" value="1"/>
</dbReference>
<gene>
    <name evidence="1" type="ORF">FPANT_4149</name>
</gene>
<proteinExistence type="predicted"/>
<keyword evidence="1" id="KW-0808">Transferase</keyword>
<dbReference type="GO" id="GO:0016301">
    <property type="term" value="F:kinase activity"/>
    <property type="evidence" value="ECO:0007669"/>
    <property type="project" value="UniProtKB-KW"/>
</dbReference>